<dbReference type="Pfam" id="PF00389">
    <property type="entry name" value="2-Hacid_dh"/>
    <property type="match status" value="1"/>
</dbReference>
<dbReference type="InterPro" id="IPR029753">
    <property type="entry name" value="D-isomer_DH_CS"/>
</dbReference>
<comment type="caution">
    <text evidence="7">The sequence shown here is derived from an EMBL/GenBank/DDBJ whole genome shotgun (WGS) entry which is preliminary data.</text>
</comment>
<dbReference type="Pfam" id="PF02826">
    <property type="entry name" value="2-Hacid_dh_C"/>
    <property type="match status" value="1"/>
</dbReference>
<evidence type="ECO:0000313" key="7">
    <source>
        <dbReference type="EMBL" id="EWM29440.1"/>
    </source>
</evidence>
<dbReference type="PANTHER" id="PTHR43026:SF1">
    <property type="entry name" value="2-HYDROXYACID DEHYDROGENASE HOMOLOG 1-RELATED"/>
    <property type="match status" value="1"/>
</dbReference>
<evidence type="ECO:0000256" key="4">
    <source>
        <dbReference type="RuleBase" id="RU003719"/>
    </source>
</evidence>
<organism evidence="7 8">
    <name type="scientific">Nannochloropsis gaditana</name>
    <dbReference type="NCBI Taxonomy" id="72520"/>
    <lineage>
        <taxon>Eukaryota</taxon>
        <taxon>Sar</taxon>
        <taxon>Stramenopiles</taxon>
        <taxon>Ochrophyta</taxon>
        <taxon>Eustigmatophyceae</taxon>
        <taxon>Eustigmatales</taxon>
        <taxon>Monodopsidaceae</taxon>
        <taxon>Nannochloropsis</taxon>
    </lineage>
</organism>
<dbReference type="InterPro" id="IPR029752">
    <property type="entry name" value="D-isomer_DH_CS1"/>
</dbReference>
<keyword evidence="2 4" id="KW-0560">Oxidoreductase</keyword>
<feature type="domain" description="D-isomer specific 2-hydroxyacid dehydrogenase NAD-binding" evidence="6">
    <location>
        <begin position="114"/>
        <end position="312"/>
    </location>
</feature>
<dbReference type="SUPFAM" id="SSF51735">
    <property type="entry name" value="NAD(P)-binding Rossmann-fold domains"/>
    <property type="match status" value="1"/>
</dbReference>
<feature type="domain" description="D-isomer specific 2-hydroxyacid dehydrogenase catalytic" evidence="5">
    <location>
        <begin position="18"/>
        <end position="342"/>
    </location>
</feature>
<dbReference type="PROSITE" id="PS00065">
    <property type="entry name" value="D_2_HYDROXYACID_DH_1"/>
    <property type="match status" value="1"/>
</dbReference>
<dbReference type="OrthoDB" id="298012at2759"/>
<keyword evidence="8" id="KW-1185">Reference proteome</keyword>
<evidence type="ECO:0000256" key="1">
    <source>
        <dbReference type="ARBA" id="ARBA00005854"/>
    </source>
</evidence>
<evidence type="ECO:0000313" key="8">
    <source>
        <dbReference type="Proteomes" id="UP000019335"/>
    </source>
</evidence>
<gene>
    <name evidence="7" type="ORF">Naga_100083g18</name>
</gene>
<dbReference type="GO" id="GO:0051287">
    <property type="term" value="F:NAD binding"/>
    <property type="evidence" value="ECO:0007669"/>
    <property type="project" value="InterPro"/>
</dbReference>
<dbReference type="Proteomes" id="UP000019335">
    <property type="component" value="Chromosome 3"/>
</dbReference>
<sequence>MKVVVFSTKDYDKESLIAANDDLATADRHSLTFLEARVEETTASLAEGYDVVCCFVNDEITSSVIDTWKKSGVKLIALRSAGCNNVDLDHVVKCGLSVVHVPAYSPQAVAEHALALLLTLNRKTHKVYNRVREGNFCLEGVTPGIVLAGKTVGVLGTGNIGECFVRIMLGLGCHVLGYDVVESHSLVALQEKGKIEGGGSFEYRSLDEVLQASDVISLHMPLTPDTQGIIGPRNIKKMKENVILINTSRGGLVDTKAVITALKKKHIGALGLDTYEEEGDFFYRDLSQEVVSDDQLIRLMTFPNVLVTPHQGFYTREALLAIASSTITSISEFSRETQPASSIIYRGALQTRVKMKMEKVAVTVKAELKAFRSQRSKQQRI</sequence>
<protein>
    <submittedName>
        <fullName evidence="7">D-lactate dehydrogenase</fullName>
    </submittedName>
</protein>
<name>W7TQP0_9STRA</name>
<dbReference type="CDD" id="cd12183">
    <property type="entry name" value="LDH_like_2"/>
    <property type="match status" value="1"/>
</dbReference>
<evidence type="ECO:0000256" key="2">
    <source>
        <dbReference type="ARBA" id="ARBA00023002"/>
    </source>
</evidence>
<dbReference type="SUPFAM" id="SSF52283">
    <property type="entry name" value="Formate/glycerate dehydrogenase catalytic domain-like"/>
    <property type="match status" value="1"/>
</dbReference>
<dbReference type="EMBL" id="AZIL01000161">
    <property type="protein sequence ID" value="EWM29440.1"/>
    <property type="molecule type" value="Genomic_DNA"/>
</dbReference>
<dbReference type="AlphaFoldDB" id="W7TQP0"/>
<proteinExistence type="inferred from homology"/>
<evidence type="ECO:0000256" key="3">
    <source>
        <dbReference type="ARBA" id="ARBA00023027"/>
    </source>
</evidence>
<dbReference type="PROSITE" id="PS00670">
    <property type="entry name" value="D_2_HYDROXYACID_DH_2"/>
    <property type="match status" value="1"/>
</dbReference>
<dbReference type="GO" id="GO:0016616">
    <property type="term" value="F:oxidoreductase activity, acting on the CH-OH group of donors, NAD or NADP as acceptor"/>
    <property type="evidence" value="ECO:0007669"/>
    <property type="project" value="InterPro"/>
</dbReference>
<dbReference type="InterPro" id="IPR006140">
    <property type="entry name" value="D-isomer_DH_NAD-bd"/>
</dbReference>
<reference evidence="7 8" key="1">
    <citation type="journal article" date="2014" name="Mol. Plant">
        <title>Chromosome Scale Genome Assembly and Transcriptome Profiling of Nannochloropsis gaditana in Nitrogen Depletion.</title>
        <authorList>
            <person name="Corteggiani Carpinelli E."/>
            <person name="Telatin A."/>
            <person name="Vitulo N."/>
            <person name="Forcato C."/>
            <person name="D'Angelo M."/>
            <person name="Schiavon R."/>
            <person name="Vezzi A."/>
            <person name="Giacometti G.M."/>
            <person name="Morosinotto T."/>
            <person name="Valle G."/>
        </authorList>
    </citation>
    <scope>NUCLEOTIDE SEQUENCE [LARGE SCALE GENOMIC DNA]</scope>
    <source>
        <strain evidence="7 8">B-31</strain>
    </source>
</reference>
<keyword evidence="3" id="KW-0520">NAD</keyword>
<comment type="similarity">
    <text evidence="1 4">Belongs to the D-isomer specific 2-hydroxyacid dehydrogenase family.</text>
</comment>
<dbReference type="InterPro" id="IPR058205">
    <property type="entry name" value="D-LDH-like"/>
</dbReference>
<dbReference type="PANTHER" id="PTHR43026">
    <property type="entry name" value="2-HYDROXYACID DEHYDROGENASE HOMOLOG 1-RELATED"/>
    <property type="match status" value="1"/>
</dbReference>
<dbReference type="InterPro" id="IPR006139">
    <property type="entry name" value="D-isomer_2_OHA_DH_cat_dom"/>
</dbReference>
<dbReference type="Gene3D" id="3.40.50.720">
    <property type="entry name" value="NAD(P)-binding Rossmann-like Domain"/>
    <property type="match status" value="2"/>
</dbReference>
<dbReference type="InterPro" id="IPR036291">
    <property type="entry name" value="NAD(P)-bd_dom_sf"/>
</dbReference>
<evidence type="ECO:0000259" key="5">
    <source>
        <dbReference type="Pfam" id="PF00389"/>
    </source>
</evidence>
<dbReference type="PROSITE" id="PS00671">
    <property type="entry name" value="D_2_HYDROXYACID_DH_3"/>
    <property type="match status" value="1"/>
</dbReference>
<evidence type="ECO:0000259" key="6">
    <source>
        <dbReference type="Pfam" id="PF02826"/>
    </source>
</evidence>
<accession>W7TQP0</accession>